<sequence length="32" mass="3381">MALADVLVATDREDAEGHRDDARVLLPTSGAD</sequence>
<feature type="region of interest" description="Disordered" evidence="1">
    <location>
        <begin position="9"/>
        <end position="32"/>
    </location>
</feature>
<accession>A0ABT9KHZ1</accession>
<evidence type="ECO:0000313" key="3">
    <source>
        <dbReference type="Proteomes" id="UP001234880"/>
    </source>
</evidence>
<dbReference type="EMBL" id="JAURUE010000001">
    <property type="protein sequence ID" value="MDP9607850.1"/>
    <property type="molecule type" value="Genomic_DNA"/>
</dbReference>
<evidence type="ECO:0000256" key="1">
    <source>
        <dbReference type="SAM" id="MobiDB-lite"/>
    </source>
</evidence>
<dbReference type="Proteomes" id="UP001234880">
    <property type="component" value="Unassembled WGS sequence"/>
</dbReference>
<comment type="caution">
    <text evidence="2">The sequence shown here is derived from an EMBL/GenBank/DDBJ whole genome shotgun (WGS) entry which is preliminary data.</text>
</comment>
<gene>
    <name evidence="2" type="ORF">JOF35_000127</name>
</gene>
<organism evidence="2 3">
    <name type="scientific">Streptomyces demainii</name>
    <dbReference type="NCBI Taxonomy" id="588122"/>
    <lineage>
        <taxon>Bacteria</taxon>
        <taxon>Bacillati</taxon>
        <taxon>Actinomycetota</taxon>
        <taxon>Actinomycetes</taxon>
        <taxon>Kitasatosporales</taxon>
        <taxon>Streptomycetaceae</taxon>
        <taxon>Streptomyces</taxon>
    </lineage>
</organism>
<feature type="compositionally biased region" description="Basic and acidic residues" evidence="1">
    <location>
        <begin position="10"/>
        <end position="23"/>
    </location>
</feature>
<name>A0ABT9KHZ1_9ACTN</name>
<protein>
    <submittedName>
        <fullName evidence="2">Uncharacterized protein</fullName>
    </submittedName>
</protein>
<proteinExistence type="predicted"/>
<reference evidence="2 3" key="1">
    <citation type="submission" date="2023-07" db="EMBL/GenBank/DDBJ databases">
        <title>Sequencing the genomes of 1000 actinobacteria strains.</title>
        <authorList>
            <person name="Klenk H.-P."/>
        </authorList>
    </citation>
    <scope>NUCLEOTIDE SEQUENCE [LARGE SCALE GENOMIC DNA]</scope>
    <source>
        <strain evidence="2 3">DSM 41600</strain>
    </source>
</reference>
<keyword evidence="3" id="KW-1185">Reference proteome</keyword>
<evidence type="ECO:0000313" key="2">
    <source>
        <dbReference type="EMBL" id="MDP9607850.1"/>
    </source>
</evidence>